<keyword evidence="4 6" id="KW-0472">Membrane</keyword>
<sequence length="256" mass="28107">MADQQKIHPARDVEAPPPKMSPTTPLVPRDEAKSENSNPAPVEYPPPLKRTLPAMQTRPPKRKSCCCRCLCWTVCLLLLQIVVLGIAAAILYAVFQPKLPKYSVDKLQITQFNLGSDSSLSAAFNVTITATNPNKKIGIYYEEGSSMSVYYTTTKLCEGSMPKFYQGHQNTTVLVLPLTGQTQNGAALITAVTEQKQQTGNIPLNLRVNQPVRIKLGKLKLMKVKFLVKCGLVVDSLSANNAISIRSSSCKFSLRL</sequence>
<evidence type="ECO:0000256" key="1">
    <source>
        <dbReference type="ARBA" id="ARBA00004167"/>
    </source>
</evidence>
<evidence type="ECO:0000256" key="6">
    <source>
        <dbReference type="SAM" id="Phobius"/>
    </source>
</evidence>
<evidence type="ECO:0000256" key="3">
    <source>
        <dbReference type="ARBA" id="ARBA00022989"/>
    </source>
</evidence>
<reference evidence="8 9" key="1">
    <citation type="journal article" date="2021" name="Commun. Biol.">
        <title>The genome of Shorea leprosula (Dipterocarpaceae) highlights the ecological relevance of drought in aseasonal tropical rainforests.</title>
        <authorList>
            <person name="Ng K.K.S."/>
            <person name="Kobayashi M.J."/>
            <person name="Fawcett J.A."/>
            <person name="Hatakeyama M."/>
            <person name="Paape T."/>
            <person name="Ng C.H."/>
            <person name="Ang C.C."/>
            <person name="Tnah L.H."/>
            <person name="Lee C.T."/>
            <person name="Nishiyama T."/>
            <person name="Sese J."/>
            <person name="O'Brien M.J."/>
            <person name="Copetti D."/>
            <person name="Mohd Noor M.I."/>
            <person name="Ong R.C."/>
            <person name="Putra M."/>
            <person name="Sireger I.Z."/>
            <person name="Indrioko S."/>
            <person name="Kosugi Y."/>
            <person name="Izuno A."/>
            <person name="Isagi Y."/>
            <person name="Lee S.L."/>
            <person name="Shimizu K.K."/>
        </authorList>
    </citation>
    <scope>NUCLEOTIDE SEQUENCE [LARGE SCALE GENOMIC DNA]</scope>
    <source>
        <strain evidence="8">214</strain>
    </source>
</reference>
<dbReference type="PANTHER" id="PTHR31234:SF72">
    <property type="entry name" value="NDR1_HIN1-LIKE PROTEIN 6"/>
    <property type="match status" value="1"/>
</dbReference>
<dbReference type="Pfam" id="PF03168">
    <property type="entry name" value="LEA_2"/>
    <property type="match status" value="1"/>
</dbReference>
<evidence type="ECO:0000313" key="8">
    <source>
        <dbReference type="EMBL" id="GKV47060.1"/>
    </source>
</evidence>
<dbReference type="PANTHER" id="PTHR31234">
    <property type="entry name" value="LATE EMBRYOGENESIS ABUNDANT (LEA) HYDROXYPROLINE-RICH GLYCOPROTEIN FAMILY"/>
    <property type="match status" value="1"/>
</dbReference>
<dbReference type="SUPFAM" id="SSF117070">
    <property type="entry name" value="LEA14-like"/>
    <property type="match status" value="1"/>
</dbReference>
<organism evidence="8 9">
    <name type="scientific">Rubroshorea leprosula</name>
    <dbReference type="NCBI Taxonomy" id="152421"/>
    <lineage>
        <taxon>Eukaryota</taxon>
        <taxon>Viridiplantae</taxon>
        <taxon>Streptophyta</taxon>
        <taxon>Embryophyta</taxon>
        <taxon>Tracheophyta</taxon>
        <taxon>Spermatophyta</taxon>
        <taxon>Magnoliopsida</taxon>
        <taxon>eudicotyledons</taxon>
        <taxon>Gunneridae</taxon>
        <taxon>Pentapetalae</taxon>
        <taxon>rosids</taxon>
        <taxon>malvids</taxon>
        <taxon>Malvales</taxon>
        <taxon>Dipterocarpaceae</taxon>
        <taxon>Rubroshorea</taxon>
    </lineage>
</organism>
<evidence type="ECO:0000256" key="5">
    <source>
        <dbReference type="SAM" id="MobiDB-lite"/>
    </source>
</evidence>
<feature type="compositionally biased region" description="Basic and acidic residues" evidence="5">
    <location>
        <begin position="1"/>
        <end position="14"/>
    </location>
</feature>
<feature type="domain" description="Late embryogenesis abundant protein LEA-2 subgroup" evidence="7">
    <location>
        <begin position="127"/>
        <end position="226"/>
    </location>
</feature>
<evidence type="ECO:0000259" key="7">
    <source>
        <dbReference type="Pfam" id="PF03168"/>
    </source>
</evidence>
<gene>
    <name evidence="8" type="ORF">SLEP1_g53998</name>
</gene>
<feature type="region of interest" description="Disordered" evidence="5">
    <location>
        <begin position="1"/>
        <end position="54"/>
    </location>
</feature>
<comment type="subcellular location">
    <subcellularLocation>
        <location evidence="1">Membrane</location>
        <topology evidence="1">Single-pass membrane protein</topology>
    </subcellularLocation>
</comment>
<keyword evidence="9" id="KW-1185">Reference proteome</keyword>
<protein>
    <recommendedName>
        <fullName evidence="7">Late embryogenesis abundant protein LEA-2 subgroup domain-containing protein</fullName>
    </recommendedName>
</protein>
<name>A0AAV5MBA5_9ROSI</name>
<evidence type="ECO:0000256" key="4">
    <source>
        <dbReference type="ARBA" id="ARBA00023136"/>
    </source>
</evidence>
<dbReference type="GO" id="GO:0005886">
    <property type="term" value="C:plasma membrane"/>
    <property type="evidence" value="ECO:0007669"/>
    <property type="project" value="TreeGrafter"/>
</dbReference>
<dbReference type="InterPro" id="IPR044839">
    <property type="entry name" value="NDR1-like"/>
</dbReference>
<dbReference type="Proteomes" id="UP001054252">
    <property type="component" value="Unassembled WGS sequence"/>
</dbReference>
<keyword evidence="3 6" id="KW-1133">Transmembrane helix</keyword>
<dbReference type="AlphaFoldDB" id="A0AAV5MBA5"/>
<evidence type="ECO:0000256" key="2">
    <source>
        <dbReference type="ARBA" id="ARBA00022692"/>
    </source>
</evidence>
<dbReference type="EMBL" id="BPVZ01000221">
    <property type="protein sequence ID" value="GKV47060.1"/>
    <property type="molecule type" value="Genomic_DNA"/>
</dbReference>
<accession>A0AAV5MBA5</accession>
<dbReference type="GO" id="GO:0098542">
    <property type="term" value="P:defense response to other organism"/>
    <property type="evidence" value="ECO:0007669"/>
    <property type="project" value="InterPro"/>
</dbReference>
<proteinExistence type="predicted"/>
<evidence type="ECO:0000313" key="9">
    <source>
        <dbReference type="Proteomes" id="UP001054252"/>
    </source>
</evidence>
<keyword evidence="2 6" id="KW-0812">Transmembrane</keyword>
<feature type="transmembrane region" description="Helical" evidence="6">
    <location>
        <begin position="69"/>
        <end position="95"/>
    </location>
</feature>
<dbReference type="InterPro" id="IPR004864">
    <property type="entry name" value="LEA_2"/>
</dbReference>
<comment type="caution">
    <text evidence="8">The sequence shown here is derived from an EMBL/GenBank/DDBJ whole genome shotgun (WGS) entry which is preliminary data.</text>
</comment>